<reference evidence="3 4" key="1">
    <citation type="journal article" date="2024" name="Microbiol. Resour. Announc.">
        <title>Genome annotations for the ascomycete fungi Trichoderma harzianum, Trichoderma aggressivum, and Purpureocillium lilacinum.</title>
        <authorList>
            <person name="Beijen E.P.W."/>
            <person name="Ohm R.A."/>
        </authorList>
    </citation>
    <scope>NUCLEOTIDE SEQUENCE [LARGE SCALE GENOMIC DNA]</scope>
    <source>
        <strain evidence="3 4">CBS 150709</strain>
    </source>
</reference>
<dbReference type="EMBL" id="JAWRVI010000028">
    <property type="protein sequence ID" value="KAK4087953.1"/>
    <property type="molecule type" value="Genomic_DNA"/>
</dbReference>
<name>A0ABR0BWA7_PURLI</name>
<comment type="caution">
    <text evidence="3">The sequence shown here is derived from an EMBL/GenBank/DDBJ whole genome shotgun (WGS) entry which is preliminary data.</text>
</comment>
<sequence length="345" mass="38527">MISSMSAPERTPQLRLILGLMNFGPSEADGARITDLDTFGDVLDLFQKKGYHEVDTARVYVGGTQEAFTRAVDWRKRGLHLATKVHSPSAKGDNAAVKVVASVDKSLEELGTDTVDVLYLHRPDRTVPFDETLKAIDELHKSGKFKKFGLSNFAAFEVAEVVMICKQRGWICPTVYQGRYNFLLRNVEPDIFNVCRRYGLDFVAYNPIAGGLLSDQVKNKDHVPDSGRYSNTSPAIGSAYRSRYLRDDIFESIATVRRALERHNLNMIDVALRWLVHHSDLRIDDGNDGIILGVSSVRQLDQNVCSLESGPLPEDVVAALDHAWEVSAKGQATGMKRDITYTYTF</sequence>
<dbReference type="Proteomes" id="UP001287286">
    <property type="component" value="Unassembled WGS sequence"/>
</dbReference>
<dbReference type="PANTHER" id="PTHR43364">
    <property type="entry name" value="NADH-SPECIFIC METHYLGLYOXAL REDUCTASE-RELATED"/>
    <property type="match status" value="1"/>
</dbReference>
<dbReference type="Gene3D" id="3.20.20.100">
    <property type="entry name" value="NADP-dependent oxidoreductase domain"/>
    <property type="match status" value="1"/>
</dbReference>
<gene>
    <name evidence="3" type="ORF">Purlil1_7711</name>
</gene>
<feature type="domain" description="NADP-dependent oxidoreductase" evidence="2">
    <location>
        <begin position="15"/>
        <end position="324"/>
    </location>
</feature>
<dbReference type="InterPro" id="IPR023210">
    <property type="entry name" value="NADP_OxRdtase_dom"/>
</dbReference>
<dbReference type="CDD" id="cd19075">
    <property type="entry name" value="AKR_AKR7A1-5"/>
    <property type="match status" value="1"/>
</dbReference>
<protein>
    <recommendedName>
        <fullName evidence="2">NADP-dependent oxidoreductase domain-containing protein</fullName>
    </recommendedName>
</protein>
<dbReference type="InterPro" id="IPR050523">
    <property type="entry name" value="AKR_Detox_Biosynth"/>
</dbReference>
<organism evidence="3 4">
    <name type="scientific">Purpureocillium lilacinum</name>
    <name type="common">Paecilomyces lilacinus</name>
    <dbReference type="NCBI Taxonomy" id="33203"/>
    <lineage>
        <taxon>Eukaryota</taxon>
        <taxon>Fungi</taxon>
        <taxon>Dikarya</taxon>
        <taxon>Ascomycota</taxon>
        <taxon>Pezizomycotina</taxon>
        <taxon>Sordariomycetes</taxon>
        <taxon>Hypocreomycetidae</taxon>
        <taxon>Hypocreales</taxon>
        <taxon>Ophiocordycipitaceae</taxon>
        <taxon>Purpureocillium</taxon>
    </lineage>
</organism>
<evidence type="ECO:0000256" key="1">
    <source>
        <dbReference type="ARBA" id="ARBA00023002"/>
    </source>
</evidence>
<dbReference type="Pfam" id="PF00248">
    <property type="entry name" value="Aldo_ket_red"/>
    <property type="match status" value="1"/>
</dbReference>
<dbReference type="InterPro" id="IPR020471">
    <property type="entry name" value="AKR"/>
</dbReference>
<dbReference type="PANTHER" id="PTHR43364:SF4">
    <property type="entry name" value="NAD(P)-LINKED OXIDOREDUCTASE SUPERFAMILY PROTEIN"/>
    <property type="match status" value="1"/>
</dbReference>
<dbReference type="SUPFAM" id="SSF51430">
    <property type="entry name" value="NAD(P)-linked oxidoreductase"/>
    <property type="match status" value="1"/>
</dbReference>
<proteinExistence type="predicted"/>
<keyword evidence="4" id="KW-1185">Reference proteome</keyword>
<dbReference type="InterPro" id="IPR036812">
    <property type="entry name" value="NAD(P)_OxRdtase_dom_sf"/>
</dbReference>
<accession>A0ABR0BWA7</accession>
<evidence type="ECO:0000313" key="3">
    <source>
        <dbReference type="EMBL" id="KAK4087953.1"/>
    </source>
</evidence>
<keyword evidence="1" id="KW-0560">Oxidoreductase</keyword>
<evidence type="ECO:0000259" key="2">
    <source>
        <dbReference type="Pfam" id="PF00248"/>
    </source>
</evidence>
<dbReference type="PRINTS" id="PR00069">
    <property type="entry name" value="ALDKETRDTASE"/>
</dbReference>
<evidence type="ECO:0000313" key="4">
    <source>
        <dbReference type="Proteomes" id="UP001287286"/>
    </source>
</evidence>